<evidence type="ECO:0000313" key="3">
    <source>
        <dbReference type="Proteomes" id="UP000030747"/>
    </source>
</evidence>
<sequence length="263" mass="26551">MPLLLLRLNDVNVHATAAAAAAAAAERGCASPAAAGLLLQLPAVLETAANRLVAFGVPTEWPRGVSARLAACWGSSRGFCCSGDHHHSSSSSSSCDSSSGPATAAAAAARECDVALLGLGGGGYDQNRAAAAAAAAPASVGATEGAVAAAAAAAEQGLPELLQVSLCLVRRQEILTEEDAGDPFEELAATRCSSGQVRPRAFAAAVRPQQQQVQQHQPSACAARASKQQQQQQQQQALPGLQQQLEGESPRAAFCGAVEGCCC</sequence>
<dbReference type="GeneID" id="25256444"/>
<dbReference type="VEuPathDB" id="ToxoDB:ETH_00037015"/>
<dbReference type="VEuPathDB" id="ToxoDB:ETH2_0520800"/>
<evidence type="ECO:0000313" key="2">
    <source>
        <dbReference type="EMBL" id="CDJ38798.1"/>
    </source>
</evidence>
<dbReference type="RefSeq" id="XP_013229554.1">
    <property type="nucleotide sequence ID" value="XM_013374100.1"/>
</dbReference>
<proteinExistence type="predicted"/>
<name>U6KPF9_EIMTE</name>
<feature type="region of interest" description="Disordered" evidence="1">
    <location>
        <begin position="214"/>
        <end position="235"/>
    </location>
</feature>
<organism evidence="2 3">
    <name type="scientific">Eimeria tenella</name>
    <name type="common">Coccidian parasite</name>
    <dbReference type="NCBI Taxonomy" id="5802"/>
    <lineage>
        <taxon>Eukaryota</taxon>
        <taxon>Sar</taxon>
        <taxon>Alveolata</taxon>
        <taxon>Apicomplexa</taxon>
        <taxon>Conoidasida</taxon>
        <taxon>Coccidia</taxon>
        <taxon>Eucoccidiorida</taxon>
        <taxon>Eimeriorina</taxon>
        <taxon>Eimeriidae</taxon>
        <taxon>Eimeria</taxon>
    </lineage>
</organism>
<dbReference type="EMBL" id="HG674043">
    <property type="protein sequence ID" value="CDJ38798.1"/>
    <property type="molecule type" value="Genomic_DNA"/>
</dbReference>
<evidence type="ECO:0000256" key="1">
    <source>
        <dbReference type="SAM" id="MobiDB-lite"/>
    </source>
</evidence>
<protein>
    <submittedName>
        <fullName evidence="2">Uncharacterized protein</fullName>
    </submittedName>
</protein>
<reference evidence="2" key="2">
    <citation type="submission" date="2013-10" db="EMBL/GenBank/DDBJ databases">
        <authorList>
            <person name="Aslett M."/>
        </authorList>
    </citation>
    <scope>NUCLEOTIDE SEQUENCE [LARGE SCALE GENOMIC DNA]</scope>
    <source>
        <strain evidence="2">Houghton</strain>
    </source>
</reference>
<dbReference type="OrthoDB" id="10667573at2759"/>
<dbReference type="AlphaFoldDB" id="U6KPF9"/>
<keyword evidence="3" id="KW-1185">Reference proteome</keyword>
<gene>
    <name evidence="2" type="ORF">ETH_00037015</name>
</gene>
<reference evidence="2" key="1">
    <citation type="submission" date="2013-10" db="EMBL/GenBank/DDBJ databases">
        <title>Genomic analysis of the causative agents of coccidiosis in chickens.</title>
        <authorList>
            <person name="Reid A.J."/>
            <person name="Blake D."/>
            <person name="Billington K."/>
            <person name="Browne H."/>
            <person name="Dunn M."/>
            <person name="Hung S."/>
            <person name="Kawahara F."/>
            <person name="Miranda-Saavedra D."/>
            <person name="Mourier T."/>
            <person name="Nagra H."/>
            <person name="Otto T.D."/>
            <person name="Rawlings N."/>
            <person name="Sanchez A."/>
            <person name="Sanders M."/>
            <person name="Subramaniam C."/>
            <person name="Tay Y."/>
            <person name="Dear P."/>
            <person name="Doerig C."/>
            <person name="Gruber A."/>
            <person name="Parkinson J."/>
            <person name="Shirley M."/>
            <person name="Wan K.L."/>
            <person name="Berriman M."/>
            <person name="Tomley F."/>
            <person name="Pain A."/>
        </authorList>
    </citation>
    <scope>NUCLEOTIDE SEQUENCE [LARGE SCALE GENOMIC DNA]</scope>
    <source>
        <strain evidence="2">Houghton</strain>
    </source>
</reference>
<accession>U6KPF9</accession>
<dbReference type="Proteomes" id="UP000030747">
    <property type="component" value="Unassembled WGS sequence"/>
</dbReference>